<accession>A0ABX5ZE09</accession>
<dbReference type="Proteomes" id="UP000323565">
    <property type="component" value="Plasmid unnamed"/>
</dbReference>
<feature type="compositionally biased region" description="Basic and acidic residues" evidence="1">
    <location>
        <begin position="293"/>
        <end position="303"/>
    </location>
</feature>
<dbReference type="EMBL" id="CP043032">
    <property type="protein sequence ID" value="QEH94805.1"/>
    <property type="molecule type" value="Genomic_DNA"/>
</dbReference>
<reference evidence="2 3" key="1">
    <citation type="submission" date="2019-08" db="EMBL/GenBank/DDBJ databases">
        <title>Dermacoccus abyssi strain HZAU 226, whole genome Nanopore sequencing project.</title>
        <authorList>
            <person name="Guo A."/>
            <person name="Zhang X."/>
            <person name="Ruan Y."/>
            <person name="Liu W."/>
            <person name="Chen Q."/>
            <person name="Gu L."/>
        </authorList>
    </citation>
    <scope>NUCLEOTIDE SEQUENCE [LARGE SCALE GENOMIC DNA]</scope>
    <source>
        <strain evidence="2 3">HZAU 226</strain>
        <plasmid evidence="2 3">unnamed</plasmid>
    </source>
</reference>
<geneLocation type="plasmid" evidence="2 3">
    <name>unnamed</name>
</geneLocation>
<evidence type="ECO:0000313" key="2">
    <source>
        <dbReference type="EMBL" id="QEH94805.1"/>
    </source>
</evidence>
<evidence type="ECO:0000256" key="1">
    <source>
        <dbReference type="SAM" id="MobiDB-lite"/>
    </source>
</evidence>
<gene>
    <name evidence="2" type="ORF">FV141_14375</name>
</gene>
<feature type="compositionally biased region" description="Basic residues" evidence="1">
    <location>
        <begin position="200"/>
        <end position="218"/>
    </location>
</feature>
<organism evidence="2 3">
    <name type="scientific">Dermacoccus abyssi</name>
    <dbReference type="NCBI Taxonomy" id="322596"/>
    <lineage>
        <taxon>Bacteria</taxon>
        <taxon>Bacillati</taxon>
        <taxon>Actinomycetota</taxon>
        <taxon>Actinomycetes</taxon>
        <taxon>Micrococcales</taxon>
        <taxon>Dermacoccaceae</taxon>
        <taxon>Dermacoccus</taxon>
    </lineage>
</organism>
<name>A0ABX5ZE09_9MICO</name>
<sequence>MSNIPAWGDESLPDDYGTSSAPAGVSDADANEVHAIARELLDETHALLSRVGGTEAALEEVMTYLADMPAGGAWCWRYLDPYERVALFTELREWVDWMSDRYKVRQLIRPCWFKHAPVVEELTGLYVAWRSTFKEQPRAYNDEIIAFHDRWFWPLMRRIEERKFFNTCDGRQHKESEVAMPGTNMDDFTPDPRGSDAGHHSGRGRRSCARSHRQRRSPSRCETRRKTPPRPYCGAAHGGRSSPTHPTGCGYPAPPTSRRSYRPSTTKRTRRRTHEHHPRPAAPGPCPCITKPTETKRVPEGRRSTSRHATPPDDPSASARPRR</sequence>
<evidence type="ECO:0000313" key="3">
    <source>
        <dbReference type="Proteomes" id="UP000323565"/>
    </source>
</evidence>
<keyword evidence="3" id="KW-1185">Reference proteome</keyword>
<keyword evidence="2" id="KW-0614">Plasmid</keyword>
<feature type="region of interest" description="Disordered" evidence="1">
    <location>
        <begin position="1"/>
        <end position="26"/>
    </location>
</feature>
<proteinExistence type="predicted"/>
<feature type="compositionally biased region" description="Basic residues" evidence="1">
    <location>
        <begin position="259"/>
        <end position="279"/>
    </location>
</feature>
<protein>
    <recommendedName>
        <fullName evidence="4">DUF4913 domain-containing protein</fullName>
    </recommendedName>
</protein>
<evidence type="ECO:0008006" key="4">
    <source>
        <dbReference type="Google" id="ProtNLM"/>
    </source>
</evidence>
<feature type="region of interest" description="Disordered" evidence="1">
    <location>
        <begin position="175"/>
        <end position="323"/>
    </location>
</feature>